<name>A0A0G4IX00_PLABS</name>
<evidence type="ECO:0000259" key="7">
    <source>
        <dbReference type="Pfam" id="PF14500"/>
    </source>
</evidence>
<keyword evidence="9" id="KW-0496">Mitochondrion</keyword>
<dbReference type="GO" id="GO:0016226">
    <property type="term" value="P:iron-sulfur cluster assembly"/>
    <property type="evidence" value="ECO:0007669"/>
    <property type="project" value="UniProtKB-UniRule"/>
</dbReference>
<evidence type="ECO:0000259" key="6">
    <source>
        <dbReference type="Pfam" id="PF12460"/>
    </source>
</evidence>
<evidence type="ECO:0000313" key="9">
    <source>
        <dbReference type="EMBL" id="SPR02037.1"/>
    </source>
</evidence>
<comment type="similarity">
    <text evidence="2 5">Belongs to the MET18/MMS19 family.</text>
</comment>
<geneLocation type="mitochondrion" evidence="9"/>
<reference evidence="9 11" key="2">
    <citation type="submission" date="2018-03" db="EMBL/GenBank/DDBJ databases">
        <authorList>
            <person name="Fogelqvist J."/>
        </authorList>
    </citation>
    <scope>NUCLEOTIDE SEQUENCE [LARGE SCALE GENOMIC DNA]</scope>
</reference>
<dbReference type="Pfam" id="PF12460">
    <property type="entry name" value="MMS19_C"/>
    <property type="match status" value="1"/>
</dbReference>
<evidence type="ECO:0000256" key="5">
    <source>
        <dbReference type="RuleBase" id="RU367072"/>
    </source>
</evidence>
<comment type="function">
    <text evidence="5">Key component of the cytosolic iron-sulfur protein assembly (CIA) complex, a multiprotein complex that mediates the incorporation of iron-sulfur cluster into apoproteins specifically involved in DNA metabolism and genomic integrity. In the CIA complex, MMS19 acts as an adapter between early-acting CIA components and a subset of cellular target iron-sulfur proteins.</text>
</comment>
<dbReference type="EMBL" id="OVEO01000020">
    <property type="protein sequence ID" value="SPR02037.1"/>
    <property type="molecule type" value="Genomic_DNA"/>
</dbReference>
<dbReference type="AlphaFoldDB" id="A0A0G4IX00"/>
<dbReference type="InterPro" id="IPR039920">
    <property type="entry name" value="MMS19"/>
</dbReference>
<dbReference type="EMBL" id="CDSF01000094">
    <property type="protein sequence ID" value="CEO99873.1"/>
    <property type="molecule type" value="Genomic_DNA"/>
</dbReference>
<keyword evidence="10" id="KW-1185">Reference proteome</keyword>
<dbReference type="OrthoDB" id="342900at2759"/>
<dbReference type="PANTHER" id="PTHR12891:SF0">
    <property type="entry name" value="MMS19 NUCLEOTIDE EXCISION REPAIR PROTEIN HOMOLOG"/>
    <property type="match status" value="1"/>
</dbReference>
<dbReference type="Gene3D" id="1.25.10.10">
    <property type="entry name" value="Leucine-rich Repeat Variant"/>
    <property type="match status" value="2"/>
</dbReference>
<dbReference type="PANTHER" id="PTHR12891">
    <property type="entry name" value="DNA REPAIR/TRANSCRIPTION PROTEIN MET18/MMS19"/>
    <property type="match status" value="1"/>
</dbReference>
<dbReference type="GO" id="GO:0005634">
    <property type="term" value="C:nucleus"/>
    <property type="evidence" value="ECO:0007669"/>
    <property type="project" value="UniProtKB-SubCell"/>
</dbReference>
<feature type="domain" description="MMS19 C-terminal" evidence="6">
    <location>
        <begin position="666"/>
        <end position="832"/>
    </location>
</feature>
<dbReference type="Proteomes" id="UP000290189">
    <property type="component" value="Unassembled WGS sequence"/>
</dbReference>
<keyword evidence="4 5" id="KW-0539">Nucleus</keyword>
<dbReference type="GO" id="GO:0006281">
    <property type="term" value="P:DNA repair"/>
    <property type="evidence" value="ECO:0007669"/>
    <property type="project" value="UniProtKB-UniRule"/>
</dbReference>
<keyword evidence="5" id="KW-0227">DNA damage</keyword>
<reference evidence="8 10" key="1">
    <citation type="submission" date="2015-02" db="EMBL/GenBank/DDBJ databases">
        <authorList>
            <person name="Chooi Y.-H."/>
        </authorList>
    </citation>
    <scope>NUCLEOTIDE SEQUENCE [LARGE SCALE GENOMIC DNA]</scope>
    <source>
        <strain evidence="8">E3</strain>
    </source>
</reference>
<evidence type="ECO:0000256" key="4">
    <source>
        <dbReference type="ARBA" id="ARBA00023242"/>
    </source>
</evidence>
<protein>
    <recommendedName>
        <fullName evidence="5">MMS19 nucleotide excision repair protein</fullName>
    </recommendedName>
</protein>
<dbReference type="Proteomes" id="UP000039324">
    <property type="component" value="Unassembled WGS sequence"/>
</dbReference>
<dbReference type="STRING" id="37360.A0A0G4IX00"/>
<dbReference type="OMA" id="AWDLHIL"/>
<dbReference type="Pfam" id="PF14500">
    <property type="entry name" value="MMS19_N"/>
    <property type="match status" value="1"/>
</dbReference>
<dbReference type="GO" id="GO:0051604">
    <property type="term" value="P:protein maturation"/>
    <property type="evidence" value="ECO:0007669"/>
    <property type="project" value="UniProtKB-UniRule"/>
</dbReference>
<gene>
    <name evidence="8" type="ORF">PBRA_007607</name>
    <name evidence="9" type="ORF">PLBR_LOCUS9252</name>
</gene>
<dbReference type="InterPro" id="IPR029240">
    <property type="entry name" value="MMS19_N"/>
</dbReference>
<evidence type="ECO:0000256" key="3">
    <source>
        <dbReference type="ARBA" id="ARBA00022737"/>
    </source>
</evidence>
<dbReference type="InterPro" id="IPR016024">
    <property type="entry name" value="ARM-type_fold"/>
</dbReference>
<feature type="domain" description="MMS19 N-terminal" evidence="7">
    <location>
        <begin position="42"/>
        <end position="285"/>
    </location>
</feature>
<keyword evidence="3" id="KW-0677">Repeat</keyword>
<dbReference type="SUPFAM" id="SSF48371">
    <property type="entry name" value="ARM repeat"/>
    <property type="match status" value="1"/>
</dbReference>
<dbReference type="InterPro" id="IPR011989">
    <property type="entry name" value="ARM-like"/>
</dbReference>
<proteinExistence type="inferred from homology"/>
<evidence type="ECO:0000256" key="1">
    <source>
        <dbReference type="ARBA" id="ARBA00004123"/>
    </source>
</evidence>
<evidence type="ECO:0000313" key="8">
    <source>
        <dbReference type="EMBL" id="CEO99873.1"/>
    </source>
</evidence>
<keyword evidence="5" id="KW-0234">DNA repair</keyword>
<organism evidence="8 10">
    <name type="scientific">Plasmodiophora brassicae</name>
    <name type="common">Clubroot disease agent</name>
    <dbReference type="NCBI Taxonomy" id="37360"/>
    <lineage>
        <taxon>Eukaryota</taxon>
        <taxon>Sar</taxon>
        <taxon>Rhizaria</taxon>
        <taxon>Endomyxa</taxon>
        <taxon>Phytomyxea</taxon>
        <taxon>Plasmodiophorida</taxon>
        <taxon>Plasmodiophoridae</taxon>
        <taxon>Plasmodiophora</taxon>
    </lineage>
</organism>
<evidence type="ECO:0000313" key="11">
    <source>
        <dbReference type="Proteomes" id="UP000290189"/>
    </source>
</evidence>
<comment type="subcellular location">
    <subcellularLocation>
        <location evidence="1 5">Nucleus</location>
    </subcellularLocation>
</comment>
<dbReference type="InterPro" id="IPR024687">
    <property type="entry name" value="MMS19_C"/>
</dbReference>
<accession>A0A0G4IX00</accession>
<evidence type="ECO:0000313" key="10">
    <source>
        <dbReference type="Proteomes" id="UP000039324"/>
    </source>
</evidence>
<evidence type="ECO:0000256" key="2">
    <source>
        <dbReference type="ARBA" id="ARBA00009340"/>
    </source>
</evidence>
<sequence>MTRSPCLLSDDVVAYLESDATSPECPAVRFDDAADITQLLLELGPFLTAKSGDRRRRAYDIVSKFDVDAIPATVHDHLVRFLCERLASDPSSASSITSCLLPLLNTVPESLARAMIPFLLRVDVRSLSQGNRGSVFSIISRLLSDHRLLVDDPTLISGYLALAEGEKDPRNLVSVFETERRLLSSPSLNDDLAEDMFEAASCYFPITYRAQTSADVPEQVLCDLLLDCLTGDARLAQHSVPFFLDKLHSTSTSAQVAALGALSTSFDRFPLCGATSAHLPELADSLIQLLASSSSSNELVEAGLSTLKSVTKRLCSTDVVECDERFMAPMLETIADECFAIDSRNGRTFSRAFTTMCAASPSALRRCCTSSPLVDRVLDQVSAGTAGFSQTLAMIDLLNGVVAAYLEFDVHDPVLLDRIFNALRGASCPDLAAGVVASAASCLARLAPALPLPSLERLLDFVDPILSANVADDVVDAYTECLARAAERIPEVVLSRVGPGGLDRPRLLSRLGAVDAFLRCAIRPCLAPAVQQRLHDDSELIATLARAMATASSATILEAVDCIAMRLAPGDAYSNDIVDLFQAIASRAPVDVQTDLCKVHVDDFIVSRRVTALLGACLHSCRVIPDPDRLLAGLLEDSSDHPDLVGAVVNNTDRTVDDVNARDDLTRVWVAKALAMRGCPTGIAQCRDLVRERCAHFPVVFQVDPKWHWRVLPLYKQRVLHAVLPIFLEQLEAGDDVSAVLAAVLEQVPRPVILENTAALLPVLLRAFTKKDATVALLASTFATISVLIASDVSCIASDFSAVIGPLLRLAAASSRDARASVRVAALETLIEFATLPHHVTYPFASDIRAALMKAMDDPKRVVRQAARRARQVWTVQ</sequence>
<dbReference type="GO" id="GO:0097361">
    <property type="term" value="C:cytosolic [4Fe-4S] assembly targeting complex"/>
    <property type="evidence" value="ECO:0007669"/>
    <property type="project" value="UniProtKB-UniRule"/>
</dbReference>